<feature type="transmembrane region" description="Helical" evidence="5">
    <location>
        <begin position="194"/>
        <end position="212"/>
    </location>
</feature>
<sequence length="464" mass="51615">MPAILGDFGPYQIRVFVFANLPLIFFGFQLFSTLFIFGEQTRRCSLEGTKWATVNNNSENFINSTYHFNLVCDRKIDITHATMGFFGGCLTAAVVMGTLGDIIGRKPTACFCNAVTFFASLALTWAPNITVFSILRFLIGMGVFGYFTQSFIIGLELVGPSKRIYTGLIIELVFCLGELILLALAYFIRDWQTLQLVLTAPSVILLFYWFLLPESARWLLSKGKTKEALKIIEKIAKENKKEFKPESFELETNEEETVGFKDSILPVLRSRPLVCAVTYYGITYNVGRIGGSVYVNYLISVIVEAIGYSSVLFLSNYFGRKKVHCGTYFWIMILLSNIGKCCVSAGFGNIYLFTTELFPTNVRSFVLGTVNIGARMGTIVAPYIANITDIVHTEFGLALPLIIFGCIALTVGIASLIIPETLNTKLPETIEDALQMKRYKETTIVNGENKNFIGIDDGQDGSTC</sequence>
<keyword evidence="3 5" id="KW-1133">Transmembrane helix</keyword>
<evidence type="ECO:0000256" key="3">
    <source>
        <dbReference type="ARBA" id="ARBA00022989"/>
    </source>
</evidence>
<dbReference type="PANTHER" id="PTHR24064">
    <property type="entry name" value="SOLUTE CARRIER FAMILY 22 MEMBER"/>
    <property type="match status" value="1"/>
</dbReference>
<dbReference type="PROSITE" id="PS50850">
    <property type="entry name" value="MFS"/>
    <property type="match status" value="1"/>
</dbReference>
<feature type="transmembrane region" description="Helical" evidence="5">
    <location>
        <begin position="294"/>
        <end position="315"/>
    </location>
</feature>
<proteinExistence type="predicted"/>
<dbReference type="SUPFAM" id="SSF103473">
    <property type="entry name" value="MFS general substrate transporter"/>
    <property type="match status" value="1"/>
</dbReference>
<evidence type="ECO:0000256" key="4">
    <source>
        <dbReference type="ARBA" id="ARBA00023136"/>
    </source>
</evidence>
<dbReference type="InterPro" id="IPR036259">
    <property type="entry name" value="MFS_trans_sf"/>
</dbReference>
<name>A0ABQ9FC99_TEGGR</name>
<organism evidence="7 8">
    <name type="scientific">Tegillarca granosa</name>
    <name type="common">Malaysian cockle</name>
    <name type="synonym">Anadara granosa</name>
    <dbReference type="NCBI Taxonomy" id="220873"/>
    <lineage>
        <taxon>Eukaryota</taxon>
        <taxon>Metazoa</taxon>
        <taxon>Spiralia</taxon>
        <taxon>Lophotrochozoa</taxon>
        <taxon>Mollusca</taxon>
        <taxon>Bivalvia</taxon>
        <taxon>Autobranchia</taxon>
        <taxon>Pteriomorphia</taxon>
        <taxon>Arcoida</taxon>
        <taxon>Arcoidea</taxon>
        <taxon>Arcidae</taxon>
        <taxon>Tegillarca</taxon>
    </lineage>
</organism>
<keyword evidence="4 5" id="KW-0472">Membrane</keyword>
<evidence type="ECO:0000313" key="8">
    <source>
        <dbReference type="Proteomes" id="UP001217089"/>
    </source>
</evidence>
<dbReference type="Gene3D" id="1.20.1250.20">
    <property type="entry name" value="MFS general substrate transporter like domains"/>
    <property type="match status" value="1"/>
</dbReference>
<feature type="transmembrane region" description="Helical" evidence="5">
    <location>
        <begin position="133"/>
        <end position="155"/>
    </location>
</feature>
<dbReference type="InterPro" id="IPR005828">
    <property type="entry name" value="MFS_sugar_transport-like"/>
</dbReference>
<feature type="transmembrane region" description="Helical" evidence="5">
    <location>
        <begin position="108"/>
        <end position="127"/>
    </location>
</feature>
<evidence type="ECO:0000256" key="5">
    <source>
        <dbReference type="SAM" id="Phobius"/>
    </source>
</evidence>
<keyword evidence="2 5" id="KW-0812">Transmembrane</keyword>
<dbReference type="Pfam" id="PF00083">
    <property type="entry name" value="Sugar_tr"/>
    <property type="match status" value="1"/>
</dbReference>
<accession>A0ABQ9FC99</accession>
<feature type="transmembrane region" description="Helical" evidence="5">
    <location>
        <begin position="15"/>
        <end position="37"/>
    </location>
</feature>
<dbReference type="InterPro" id="IPR020846">
    <property type="entry name" value="MFS_dom"/>
</dbReference>
<evidence type="ECO:0000313" key="7">
    <source>
        <dbReference type="EMBL" id="KAJ8314949.1"/>
    </source>
</evidence>
<evidence type="ECO:0000259" key="6">
    <source>
        <dbReference type="PROSITE" id="PS50850"/>
    </source>
</evidence>
<feature type="domain" description="Major facilitator superfamily (MFS) profile" evidence="6">
    <location>
        <begin position="15"/>
        <end position="423"/>
    </location>
</feature>
<protein>
    <recommendedName>
        <fullName evidence="6">Major facilitator superfamily (MFS) profile domain-containing protein</fullName>
    </recommendedName>
</protein>
<dbReference type="Proteomes" id="UP001217089">
    <property type="component" value="Unassembled WGS sequence"/>
</dbReference>
<feature type="transmembrane region" description="Helical" evidence="5">
    <location>
        <begin position="365"/>
        <end position="385"/>
    </location>
</feature>
<comment type="caution">
    <text evidence="7">The sequence shown here is derived from an EMBL/GenBank/DDBJ whole genome shotgun (WGS) entry which is preliminary data.</text>
</comment>
<evidence type="ECO:0000256" key="1">
    <source>
        <dbReference type="ARBA" id="ARBA00004141"/>
    </source>
</evidence>
<keyword evidence="8" id="KW-1185">Reference proteome</keyword>
<evidence type="ECO:0000256" key="2">
    <source>
        <dbReference type="ARBA" id="ARBA00022692"/>
    </source>
</evidence>
<dbReference type="EMBL" id="JARBDR010000337">
    <property type="protein sequence ID" value="KAJ8314949.1"/>
    <property type="molecule type" value="Genomic_DNA"/>
</dbReference>
<reference evidence="7 8" key="1">
    <citation type="submission" date="2022-12" db="EMBL/GenBank/DDBJ databases">
        <title>Chromosome-level genome of Tegillarca granosa.</title>
        <authorList>
            <person name="Kim J."/>
        </authorList>
    </citation>
    <scope>NUCLEOTIDE SEQUENCE [LARGE SCALE GENOMIC DNA]</scope>
    <source>
        <strain evidence="7">Teg-2019</strain>
        <tissue evidence="7">Adductor muscle</tissue>
    </source>
</reference>
<feature type="transmembrane region" description="Helical" evidence="5">
    <location>
        <begin position="167"/>
        <end position="188"/>
    </location>
</feature>
<gene>
    <name evidence="7" type="ORF">KUTeg_007099</name>
</gene>
<feature type="transmembrane region" description="Helical" evidence="5">
    <location>
        <begin position="397"/>
        <end position="418"/>
    </location>
</feature>
<feature type="transmembrane region" description="Helical" evidence="5">
    <location>
        <begin position="327"/>
        <end position="353"/>
    </location>
</feature>
<comment type="subcellular location">
    <subcellularLocation>
        <location evidence="1">Membrane</location>
        <topology evidence="1">Multi-pass membrane protein</topology>
    </subcellularLocation>
</comment>